<dbReference type="Gene3D" id="3.30.200.20">
    <property type="entry name" value="Phosphorylase Kinase, domain 1"/>
    <property type="match status" value="1"/>
</dbReference>
<evidence type="ECO:0000313" key="17">
    <source>
        <dbReference type="Proteomes" id="UP000826656"/>
    </source>
</evidence>
<evidence type="ECO:0000256" key="11">
    <source>
        <dbReference type="ARBA" id="ARBA00022989"/>
    </source>
</evidence>
<dbReference type="PANTHER" id="PTHR48005:SF13">
    <property type="entry name" value="SERINE_THREONINE-PROTEIN KINASE DDB_G0278509-RELATED"/>
    <property type="match status" value="1"/>
</dbReference>
<keyword evidence="7" id="KW-0677">Repeat</keyword>
<keyword evidence="8" id="KW-0547">Nucleotide-binding</keyword>
<dbReference type="InterPro" id="IPR001611">
    <property type="entry name" value="Leu-rich_rpt"/>
</dbReference>
<name>A0ABQ7U6W0_SOLTU</name>
<sequence length="459" mass="51529">MGLIGEFPRGIQNCTSLTSLNLSNNELYGTIPSDISKLIVFAVDIDLSSNLFSGAIPSDISNYSFLNSLNLENNKLEGPIPPEIRLLQRLRMFNVANNMLTGPVPNFVNITFPAESYANNPGLCGSPLELCVTERVKMFLLINKRTKVMVIDGNEVNNDPKILKLEKIVTRMSFMELSKATLNFSQDNEIGNGMLGKLYKALVPNGWTVAIKRLQSSEDLEEEFVSEITTLGILRHPNLVPLIGFCYERDERLLVYKYMPNGNLHEWLHSTDDKARFLDFPLRVKIVVSVAKALAWLHDSGNFHVVHSNISTQCILLDENFDPKLSNFWEATFVEPNDIGSNLSLSPMVEFLDFTTYKKDVYKFGVVLLEILTGKESYELSCSSLNLSSSSFASPHDVDKLLLGQGFDNMVMQLLELASDCMKFIPDQRPTMQQVYQTVAAIARVHDQTGDSEIQLHLD</sequence>
<dbReference type="InterPro" id="IPR032675">
    <property type="entry name" value="LRR_dom_sf"/>
</dbReference>
<dbReference type="EMBL" id="JAIVGD010000023">
    <property type="protein sequence ID" value="KAH0742659.1"/>
    <property type="molecule type" value="Genomic_DNA"/>
</dbReference>
<protein>
    <recommendedName>
        <fullName evidence="2">non-specific serine/threonine protein kinase</fullName>
        <ecNumber evidence="2">2.7.11.1</ecNumber>
    </recommendedName>
</protein>
<feature type="domain" description="Protein kinase" evidence="15">
    <location>
        <begin position="184"/>
        <end position="442"/>
    </location>
</feature>
<evidence type="ECO:0000256" key="14">
    <source>
        <dbReference type="ARBA" id="ARBA00048679"/>
    </source>
</evidence>
<accession>A0ABQ7U6W0</accession>
<evidence type="ECO:0000256" key="8">
    <source>
        <dbReference type="ARBA" id="ARBA00022741"/>
    </source>
</evidence>
<dbReference type="InterPro" id="IPR001245">
    <property type="entry name" value="Ser-Thr/Tyr_kinase_cat_dom"/>
</dbReference>
<keyword evidence="11" id="KW-1133">Transmembrane helix</keyword>
<evidence type="ECO:0000256" key="6">
    <source>
        <dbReference type="ARBA" id="ARBA00022692"/>
    </source>
</evidence>
<evidence type="ECO:0000259" key="15">
    <source>
        <dbReference type="PROSITE" id="PS50011"/>
    </source>
</evidence>
<comment type="caution">
    <text evidence="16">The sequence shown here is derived from an EMBL/GenBank/DDBJ whole genome shotgun (WGS) entry which is preliminary data.</text>
</comment>
<evidence type="ECO:0000256" key="9">
    <source>
        <dbReference type="ARBA" id="ARBA00022777"/>
    </source>
</evidence>
<dbReference type="Pfam" id="PF07714">
    <property type="entry name" value="PK_Tyr_Ser-Thr"/>
    <property type="match status" value="1"/>
</dbReference>
<comment type="subcellular location">
    <subcellularLocation>
        <location evidence="1">Membrane</location>
    </subcellularLocation>
</comment>
<proteinExistence type="predicted"/>
<keyword evidence="17" id="KW-1185">Reference proteome</keyword>
<evidence type="ECO:0000256" key="3">
    <source>
        <dbReference type="ARBA" id="ARBA00022527"/>
    </source>
</evidence>
<dbReference type="SUPFAM" id="SSF52058">
    <property type="entry name" value="L domain-like"/>
    <property type="match status" value="1"/>
</dbReference>
<dbReference type="Gene3D" id="3.80.10.10">
    <property type="entry name" value="Ribonuclease Inhibitor"/>
    <property type="match status" value="2"/>
</dbReference>
<dbReference type="SUPFAM" id="SSF56112">
    <property type="entry name" value="Protein kinase-like (PK-like)"/>
    <property type="match status" value="1"/>
</dbReference>
<evidence type="ECO:0000256" key="7">
    <source>
        <dbReference type="ARBA" id="ARBA00022737"/>
    </source>
</evidence>
<dbReference type="EC" id="2.7.11.1" evidence="2"/>
<comment type="catalytic activity">
    <reaction evidence="14">
        <text>L-seryl-[protein] + ATP = O-phospho-L-seryl-[protein] + ADP + H(+)</text>
        <dbReference type="Rhea" id="RHEA:17989"/>
        <dbReference type="Rhea" id="RHEA-COMP:9863"/>
        <dbReference type="Rhea" id="RHEA-COMP:11604"/>
        <dbReference type="ChEBI" id="CHEBI:15378"/>
        <dbReference type="ChEBI" id="CHEBI:29999"/>
        <dbReference type="ChEBI" id="CHEBI:30616"/>
        <dbReference type="ChEBI" id="CHEBI:83421"/>
        <dbReference type="ChEBI" id="CHEBI:456216"/>
        <dbReference type="EC" id="2.7.11.1"/>
    </reaction>
</comment>
<comment type="catalytic activity">
    <reaction evidence="13">
        <text>L-threonyl-[protein] + ATP = O-phospho-L-threonyl-[protein] + ADP + H(+)</text>
        <dbReference type="Rhea" id="RHEA:46608"/>
        <dbReference type="Rhea" id="RHEA-COMP:11060"/>
        <dbReference type="Rhea" id="RHEA-COMP:11605"/>
        <dbReference type="ChEBI" id="CHEBI:15378"/>
        <dbReference type="ChEBI" id="CHEBI:30013"/>
        <dbReference type="ChEBI" id="CHEBI:30616"/>
        <dbReference type="ChEBI" id="CHEBI:61977"/>
        <dbReference type="ChEBI" id="CHEBI:456216"/>
        <dbReference type="EC" id="2.7.11.1"/>
    </reaction>
</comment>
<evidence type="ECO:0000256" key="5">
    <source>
        <dbReference type="ARBA" id="ARBA00022679"/>
    </source>
</evidence>
<reference evidence="16 17" key="1">
    <citation type="journal article" date="2021" name="bioRxiv">
        <title>Chromosome-scale and haplotype-resolved genome assembly of a tetraploid potato cultivar.</title>
        <authorList>
            <person name="Sun H."/>
            <person name="Jiao W.-B."/>
            <person name="Krause K."/>
            <person name="Campoy J.A."/>
            <person name="Goel M."/>
            <person name="Folz-Donahue K."/>
            <person name="Kukat C."/>
            <person name="Huettel B."/>
            <person name="Schneeberger K."/>
        </authorList>
    </citation>
    <scope>NUCLEOTIDE SEQUENCE [LARGE SCALE GENOMIC DNA]</scope>
    <source>
        <strain evidence="16">SolTubOtavaFocal</strain>
        <tissue evidence="16">Leaves</tissue>
    </source>
</reference>
<keyword evidence="12" id="KW-0472">Membrane</keyword>
<keyword evidence="3" id="KW-0723">Serine/threonine-protein kinase</keyword>
<dbReference type="Pfam" id="PF00560">
    <property type="entry name" value="LRR_1"/>
    <property type="match status" value="2"/>
</dbReference>
<organism evidence="16 17">
    <name type="scientific">Solanum tuberosum</name>
    <name type="common">Potato</name>
    <dbReference type="NCBI Taxonomy" id="4113"/>
    <lineage>
        <taxon>Eukaryota</taxon>
        <taxon>Viridiplantae</taxon>
        <taxon>Streptophyta</taxon>
        <taxon>Embryophyta</taxon>
        <taxon>Tracheophyta</taxon>
        <taxon>Spermatophyta</taxon>
        <taxon>Magnoliopsida</taxon>
        <taxon>eudicotyledons</taxon>
        <taxon>Gunneridae</taxon>
        <taxon>Pentapetalae</taxon>
        <taxon>asterids</taxon>
        <taxon>lamiids</taxon>
        <taxon>Solanales</taxon>
        <taxon>Solanaceae</taxon>
        <taxon>Solanoideae</taxon>
        <taxon>Solaneae</taxon>
        <taxon>Solanum</taxon>
    </lineage>
</organism>
<dbReference type="InterPro" id="IPR000719">
    <property type="entry name" value="Prot_kinase_dom"/>
</dbReference>
<dbReference type="InterPro" id="IPR051420">
    <property type="entry name" value="Ser_Thr_Kinases_DiverseReg"/>
</dbReference>
<keyword evidence="6" id="KW-0812">Transmembrane</keyword>
<dbReference type="PROSITE" id="PS50011">
    <property type="entry name" value="PROTEIN_KINASE_DOM"/>
    <property type="match status" value="1"/>
</dbReference>
<dbReference type="InterPro" id="IPR011009">
    <property type="entry name" value="Kinase-like_dom_sf"/>
</dbReference>
<dbReference type="Proteomes" id="UP000826656">
    <property type="component" value="Unassembled WGS sequence"/>
</dbReference>
<evidence type="ECO:0000256" key="13">
    <source>
        <dbReference type="ARBA" id="ARBA00047899"/>
    </source>
</evidence>
<evidence type="ECO:0000256" key="4">
    <source>
        <dbReference type="ARBA" id="ARBA00022614"/>
    </source>
</evidence>
<evidence type="ECO:0000256" key="1">
    <source>
        <dbReference type="ARBA" id="ARBA00004370"/>
    </source>
</evidence>
<keyword evidence="5" id="KW-0808">Transferase</keyword>
<evidence type="ECO:0000256" key="10">
    <source>
        <dbReference type="ARBA" id="ARBA00022840"/>
    </source>
</evidence>
<keyword evidence="9" id="KW-0418">Kinase</keyword>
<dbReference type="PANTHER" id="PTHR48005">
    <property type="entry name" value="LEUCINE RICH REPEAT KINASE 2"/>
    <property type="match status" value="1"/>
</dbReference>
<dbReference type="Gene3D" id="1.10.510.10">
    <property type="entry name" value="Transferase(Phosphotransferase) domain 1"/>
    <property type="match status" value="1"/>
</dbReference>
<evidence type="ECO:0000256" key="12">
    <source>
        <dbReference type="ARBA" id="ARBA00023136"/>
    </source>
</evidence>
<keyword evidence="4" id="KW-0433">Leucine-rich repeat</keyword>
<evidence type="ECO:0000256" key="2">
    <source>
        <dbReference type="ARBA" id="ARBA00012513"/>
    </source>
</evidence>
<gene>
    <name evidence="16" type="ORF">KY290_030652</name>
</gene>
<evidence type="ECO:0000313" key="16">
    <source>
        <dbReference type="EMBL" id="KAH0742659.1"/>
    </source>
</evidence>
<keyword evidence="10" id="KW-0067">ATP-binding</keyword>